<protein>
    <recommendedName>
        <fullName evidence="4">Secreted protein</fullName>
    </recommendedName>
</protein>
<dbReference type="EMBL" id="AP011177">
    <property type="protein sequence ID" value="BAJ03234.1"/>
    <property type="molecule type" value="Genomic_DNA"/>
</dbReference>
<dbReference type="RefSeq" id="WP_013052530.1">
    <property type="nucleotide sequence ID" value="NC_014012.1"/>
</dbReference>
<keyword evidence="1" id="KW-0732">Signal</keyword>
<dbReference type="eggNOG" id="ENOG5032ZRV">
    <property type="taxonomic scope" value="Bacteria"/>
</dbReference>
<feature type="chain" id="PRO_5003068563" description="Secreted protein" evidence="1">
    <location>
        <begin position="28"/>
        <end position="133"/>
    </location>
</feature>
<evidence type="ECO:0008006" key="4">
    <source>
        <dbReference type="Google" id="ProtNLM"/>
    </source>
</evidence>
<name>D4ZB39_SHEVD</name>
<evidence type="ECO:0000313" key="3">
    <source>
        <dbReference type="Proteomes" id="UP000002350"/>
    </source>
</evidence>
<dbReference type="Proteomes" id="UP000002350">
    <property type="component" value="Chromosome"/>
</dbReference>
<accession>D4ZB39</accession>
<sequence length="133" mass="14077">MRLVKVRLSILITFMTSLAVLSASAYAIDKSDTESLSNMRQAALAKIDVLACLEHGGVVKNVCMMGMPACVQLYMDAGKKCTDSSECAGECRISKDFVDAGVQAVGSCSRDNDPCGCFQLVKSGVADHALCTD</sequence>
<dbReference type="KEGG" id="svo:SVI_3263"/>
<organism evidence="2 3">
    <name type="scientific">Shewanella violacea (strain JCM 10179 / CIP 106290 / LMG 19151 / DSS12)</name>
    <dbReference type="NCBI Taxonomy" id="637905"/>
    <lineage>
        <taxon>Bacteria</taxon>
        <taxon>Pseudomonadati</taxon>
        <taxon>Pseudomonadota</taxon>
        <taxon>Gammaproteobacteria</taxon>
        <taxon>Alteromonadales</taxon>
        <taxon>Shewanellaceae</taxon>
        <taxon>Shewanella</taxon>
    </lineage>
</organism>
<keyword evidence="3" id="KW-1185">Reference proteome</keyword>
<dbReference type="AlphaFoldDB" id="D4ZB39"/>
<reference evidence="3" key="1">
    <citation type="journal article" date="2010" name="Mol. Biosyst.">
        <title>Complete genome sequence and comparative analysis of Shewanella violacea, a psychrophilic and piezophilic bacterium from deep sea floor sediments.</title>
        <authorList>
            <person name="Aono E."/>
            <person name="Baba T."/>
            <person name="Ara T."/>
            <person name="Nishi T."/>
            <person name="Nakamichi T."/>
            <person name="Inamoto E."/>
            <person name="Toyonaga H."/>
            <person name="Hasegawa M."/>
            <person name="Takai Y."/>
            <person name="Okumura Y."/>
            <person name="Baba M."/>
            <person name="Tomita M."/>
            <person name="Kato C."/>
            <person name="Oshima T."/>
            <person name="Nakasone K."/>
            <person name="Mori H."/>
        </authorList>
    </citation>
    <scope>NUCLEOTIDE SEQUENCE [LARGE SCALE GENOMIC DNA]</scope>
    <source>
        <strain evidence="3">JCM 10179 / CIP 106290 / LMG 19151 / DSS12</strain>
    </source>
</reference>
<gene>
    <name evidence="2" type="ordered locus">SVI_3263</name>
</gene>
<feature type="signal peptide" evidence="1">
    <location>
        <begin position="1"/>
        <end position="27"/>
    </location>
</feature>
<dbReference type="OrthoDB" id="8592692at2"/>
<evidence type="ECO:0000313" key="2">
    <source>
        <dbReference type="EMBL" id="BAJ03234.1"/>
    </source>
</evidence>
<dbReference type="HOGENOM" id="CLU_144606_0_0_6"/>
<proteinExistence type="predicted"/>
<evidence type="ECO:0000256" key="1">
    <source>
        <dbReference type="SAM" id="SignalP"/>
    </source>
</evidence>